<feature type="compositionally biased region" description="Polar residues" evidence="2">
    <location>
        <begin position="1457"/>
        <end position="1468"/>
    </location>
</feature>
<evidence type="ECO:0000256" key="2">
    <source>
        <dbReference type="SAM" id="MobiDB-lite"/>
    </source>
</evidence>
<feature type="coiled-coil region" evidence="1">
    <location>
        <begin position="664"/>
        <end position="838"/>
    </location>
</feature>
<dbReference type="GO" id="GO:0005737">
    <property type="term" value="C:cytoplasm"/>
    <property type="evidence" value="ECO:0007669"/>
    <property type="project" value="TreeGrafter"/>
</dbReference>
<feature type="compositionally biased region" description="Basic and acidic residues" evidence="2">
    <location>
        <begin position="191"/>
        <end position="205"/>
    </location>
</feature>
<dbReference type="Gene3D" id="1.10.287.1490">
    <property type="match status" value="1"/>
</dbReference>
<dbReference type="GO" id="GO:0032982">
    <property type="term" value="C:myosin filament"/>
    <property type="evidence" value="ECO:0007669"/>
    <property type="project" value="TreeGrafter"/>
</dbReference>
<gene>
    <name evidence="4" type="ORF">X975_03993</name>
</gene>
<dbReference type="GO" id="GO:0051015">
    <property type="term" value="F:actin filament binding"/>
    <property type="evidence" value="ECO:0007669"/>
    <property type="project" value="TreeGrafter"/>
</dbReference>
<dbReference type="PROSITE" id="PS50853">
    <property type="entry name" value="FN3"/>
    <property type="match status" value="1"/>
</dbReference>
<dbReference type="Proteomes" id="UP000054359">
    <property type="component" value="Unassembled WGS sequence"/>
</dbReference>
<dbReference type="GO" id="GO:0000146">
    <property type="term" value="F:microfilament motor activity"/>
    <property type="evidence" value="ECO:0007669"/>
    <property type="project" value="TreeGrafter"/>
</dbReference>
<feature type="compositionally biased region" description="Acidic residues" evidence="2">
    <location>
        <begin position="1265"/>
        <end position="1284"/>
    </location>
</feature>
<dbReference type="PANTHER" id="PTHR45615">
    <property type="entry name" value="MYOSIN HEAVY CHAIN, NON-MUSCLE"/>
    <property type="match status" value="1"/>
</dbReference>
<organism evidence="4 5">
    <name type="scientific">Stegodyphus mimosarum</name>
    <name type="common">African social velvet spider</name>
    <dbReference type="NCBI Taxonomy" id="407821"/>
    <lineage>
        <taxon>Eukaryota</taxon>
        <taxon>Metazoa</taxon>
        <taxon>Ecdysozoa</taxon>
        <taxon>Arthropoda</taxon>
        <taxon>Chelicerata</taxon>
        <taxon>Arachnida</taxon>
        <taxon>Araneae</taxon>
        <taxon>Araneomorphae</taxon>
        <taxon>Entelegynae</taxon>
        <taxon>Eresoidea</taxon>
        <taxon>Eresidae</taxon>
        <taxon>Stegodyphus</taxon>
    </lineage>
</organism>
<feature type="coiled-coil region" evidence="1">
    <location>
        <begin position="3"/>
        <end position="30"/>
    </location>
</feature>
<evidence type="ECO:0000256" key="1">
    <source>
        <dbReference type="SAM" id="Coils"/>
    </source>
</evidence>
<dbReference type="OrthoDB" id="6424487at2759"/>
<evidence type="ECO:0000313" key="4">
    <source>
        <dbReference type="EMBL" id="KFM79914.1"/>
    </source>
</evidence>
<feature type="region of interest" description="Disordered" evidence="2">
    <location>
        <begin position="191"/>
        <end position="228"/>
    </location>
</feature>
<evidence type="ECO:0000259" key="3">
    <source>
        <dbReference type="PROSITE" id="PS50853"/>
    </source>
</evidence>
<feature type="region of interest" description="Disordered" evidence="2">
    <location>
        <begin position="1452"/>
        <end position="1477"/>
    </location>
</feature>
<feature type="non-terminal residue" evidence="4">
    <location>
        <position position="1603"/>
    </location>
</feature>
<keyword evidence="5" id="KW-1185">Reference proteome</keyword>
<protein>
    <recommendedName>
        <fullName evidence="3">Fibronectin type-III domain-containing protein</fullName>
    </recommendedName>
</protein>
<accession>A0A087URC5</accession>
<evidence type="ECO:0000313" key="5">
    <source>
        <dbReference type="Proteomes" id="UP000054359"/>
    </source>
</evidence>
<reference evidence="4 5" key="1">
    <citation type="submission" date="2013-11" db="EMBL/GenBank/DDBJ databases">
        <title>Genome sequencing of Stegodyphus mimosarum.</title>
        <authorList>
            <person name="Bechsgaard J."/>
        </authorList>
    </citation>
    <scope>NUCLEOTIDE SEQUENCE [LARGE SCALE GENOMIC DNA]</scope>
</reference>
<keyword evidence="1" id="KW-0175">Coiled coil</keyword>
<feature type="compositionally biased region" description="Low complexity" evidence="2">
    <location>
        <begin position="1252"/>
        <end position="1262"/>
    </location>
</feature>
<dbReference type="EMBL" id="KK121172">
    <property type="protein sequence ID" value="KFM79914.1"/>
    <property type="molecule type" value="Genomic_DNA"/>
</dbReference>
<feature type="coiled-coil region" evidence="1">
    <location>
        <begin position="882"/>
        <end position="981"/>
    </location>
</feature>
<feature type="coiled-coil region" evidence="1">
    <location>
        <begin position="281"/>
        <end position="308"/>
    </location>
</feature>
<dbReference type="STRING" id="407821.A0A087URC5"/>
<name>A0A087URC5_STEMI</name>
<feature type="compositionally biased region" description="Low complexity" evidence="2">
    <location>
        <begin position="1314"/>
        <end position="1323"/>
    </location>
</feature>
<feature type="region of interest" description="Disordered" evidence="2">
    <location>
        <begin position="1236"/>
        <end position="1323"/>
    </location>
</feature>
<dbReference type="OMA" id="HEEMICK"/>
<proteinExistence type="predicted"/>
<dbReference type="InterPro" id="IPR003961">
    <property type="entry name" value="FN3_dom"/>
</dbReference>
<feature type="compositionally biased region" description="Polar residues" evidence="2">
    <location>
        <begin position="542"/>
        <end position="551"/>
    </location>
</feature>
<dbReference type="GO" id="GO:0016460">
    <property type="term" value="C:myosin II complex"/>
    <property type="evidence" value="ECO:0007669"/>
    <property type="project" value="TreeGrafter"/>
</dbReference>
<feature type="domain" description="Fibronectin type-III" evidence="3">
    <location>
        <begin position="1482"/>
        <end position="1567"/>
    </location>
</feature>
<dbReference type="PANTHER" id="PTHR45615:SF40">
    <property type="entry name" value="MYOSIN HEAVY CHAIN, NON-MUSCLE"/>
    <property type="match status" value="1"/>
</dbReference>
<sequence length="1603" mass="183889">METANYRLQLEEAQKKLSSLTEQLDNAVKCNCKLGVGMDYVIATVNELQLLIKWTAGKMEIKADSGVIFQKLQQLERIQKDLEKTATESERIRCRAEHEKTTCSSCDETEQDIKESDSYDATLIDMCDTESQSDQLLSFDYTLRNLDSMTSSLNLLGEDQADEVKASLLVDLESSEKSGIECSNVQVHETCSDNKDHTDESHDSLGHNISEDEGLGEESRRGDSTGPSSIVEIQDAVTNISALNAIIEPPLKSKIIVLDPEGNEKSKNEWVRDLKEPLNSLDFCLCAIENLRESLKAKENELLKLTALQNDQKQIAALQEVIVNFHKDTLNLRSQLELEKKEKACLKEQVLELEEAENDARLQAQKLGEKLIFLQEKDSHFQVELCETKQALEKCLQELSAKETEERELKSQLKYTEALVQKYEEQVRGMEIAELELRKKLIEKEEELRASKLSNFKSKPDNCEKGTQTYYPHSKCTDIFSNGVQNIENVCMQSNNISTAVSHEVNKNILQSVDCAVQTENNIAISCEYGPHSDQEAESTHKTSSVENPQELSTTVSLSNLECPVQKELLKRLHQLIEEDAHLQQQLHYVDQINLTLWKKLHNLEFHIGECKRKNISDDCTTDSCTDSECDLSSRPLSREQIHDECVESKDGSPSSHKGIIACLDQSEQEIKERLMKLEQINASFEKELENREKLYLEKERKYGEWMKTEQKFIGDLKRLEEERDCLVEQVSRLQKEKEELAERVHELEKEMENVKQRHRLETEKMKAEQEKMTQQLQLKVDQLLAKEKEHLKQITNLKIERSKSDNRTESEKLKASYVELQIELSRTRDKIRTMEEDFKVRMDETRSKHMLEEARLLSELEMLRNKNLGCDEMINNFQLRQNELMSVLRQKEQDLEQARLEYKRNMEATEEAHHKVEAELKRQLREMEEGTALTTQALTDERMRLEKELQENIDDLKGKEEVYKARIAELESNVSHLHDELHRITGDIDSGFGSEPSTDSISNFRREKLLNQLRELRDREAELREKLDEMEQKEAAYRETLEHADRIVASVEQGYKNKIEELEISERNLKQRVGHLEAVESHLRGVLHKERRSSDGRKPDDLVVELLEAEARETGLKEKIERLEQLQRSSMNKVKDLEKLREKLEAQLCDRDELSSNLQKTQQELDLARKSVAKLKKSEDDLKTSLQQTESVLATTESQMRNKIKTIEEEKRGLEETVEELRAQVRDLKNKLERISDDEEEERMSVAIPNQSSASSSLQQACGEDIEDADYTDVDDSSPDLDLQDNKPNENFFPGRTPIKTPPSQLSSLENFPGTPTTSSPTTIKTLSSQPFSLGNFPETLAASTPTPINIPSSQPFSLGNFPGTLAASSPTSIKTPTSEPSILGNYPDTPASSSLFQEPNRQQVDVDSYDSARQNFEDCMMKAMAAMKHDLQAKKISRENTEKRMKFFLSDQSRKQTTPQQVTSQISEEEEHDYDEVLPRPTNFRVVQRVGSDTLLVGWDYVNPALLEGFEVYVNGQLHETVYTPDRTKALISGLNLKRPLQLSICALSQCGQMSEPAVLELPSPGRNNGFYFQNEDDDEDEDSLFEDSVYEKNRPYSMEW</sequence>
<feature type="region of interest" description="Disordered" evidence="2">
    <location>
        <begin position="532"/>
        <end position="551"/>
    </location>
</feature>
<feature type="coiled-coil region" evidence="1">
    <location>
        <begin position="336"/>
        <end position="440"/>
    </location>
</feature>
<feature type="compositionally biased region" description="Basic and acidic residues" evidence="2">
    <location>
        <begin position="532"/>
        <end position="541"/>
    </location>
</feature>
<feature type="coiled-coil region" evidence="1">
    <location>
        <begin position="1007"/>
        <end position="1080"/>
    </location>
</feature>